<proteinExistence type="predicted"/>
<reference evidence="1 2" key="1">
    <citation type="journal article" date="2022" name="Front. Cell. Infect. Microbiol.">
        <title>The Genomes of Two Strains of Taenia crassiceps the Animal Model for the Study of Human Cysticercosis.</title>
        <authorList>
            <person name="Bobes R.J."/>
            <person name="Estrada K."/>
            <person name="Rios-Valencia D.G."/>
            <person name="Calderon-Gallegos A."/>
            <person name="de la Torre P."/>
            <person name="Carrero J.C."/>
            <person name="Sanchez-Flores A."/>
            <person name="Laclette J.P."/>
        </authorList>
    </citation>
    <scope>NUCLEOTIDE SEQUENCE [LARGE SCALE GENOMIC DNA]</scope>
    <source>
        <strain evidence="1">WFUcys</strain>
    </source>
</reference>
<name>A0ABR4QNS9_9CEST</name>
<protein>
    <submittedName>
        <fullName evidence="1">Uncharacterized protein</fullName>
    </submittedName>
</protein>
<keyword evidence="2" id="KW-1185">Reference proteome</keyword>
<gene>
    <name evidence="1" type="ORF">TcWFU_001368</name>
</gene>
<dbReference type="EMBL" id="JAKROA010000001">
    <property type="protein sequence ID" value="KAL5111364.1"/>
    <property type="molecule type" value="Genomic_DNA"/>
</dbReference>
<dbReference type="InterPro" id="IPR036028">
    <property type="entry name" value="SH3-like_dom_sf"/>
</dbReference>
<sequence length="90" mass="10556">MFVSRFPFTAKFPQKENDHWLYVFHEDGRLGAVPINYVEESSLKSPEDTCRIIDSAIAAVIGRDIYEKETILGLSFWCNSEEGQLWRWRN</sequence>
<organism evidence="1 2">
    <name type="scientific">Taenia crassiceps</name>
    <dbReference type="NCBI Taxonomy" id="6207"/>
    <lineage>
        <taxon>Eukaryota</taxon>
        <taxon>Metazoa</taxon>
        <taxon>Spiralia</taxon>
        <taxon>Lophotrochozoa</taxon>
        <taxon>Platyhelminthes</taxon>
        <taxon>Cestoda</taxon>
        <taxon>Eucestoda</taxon>
        <taxon>Cyclophyllidea</taxon>
        <taxon>Taeniidae</taxon>
        <taxon>Taenia</taxon>
    </lineage>
</organism>
<evidence type="ECO:0000313" key="1">
    <source>
        <dbReference type="EMBL" id="KAL5111364.1"/>
    </source>
</evidence>
<dbReference type="Proteomes" id="UP001651158">
    <property type="component" value="Unassembled WGS sequence"/>
</dbReference>
<dbReference type="SUPFAM" id="SSF50044">
    <property type="entry name" value="SH3-domain"/>
    <property type="match status" value="1"/>
</dbReference>
<evidence type="ECO:0000313" key="2">
    <source>
        <dbReference type="Proteomes" id="UP001651158"/>
    </source>
</evidence>
<accession>A0ABR4QNS9</accession>
<comment type="caution">
    <text evidence="1">The sequence shown here is derived from an EMBL/GenBank/DDBJ whole genome shotgun (WGS) entry which is preliminary data.</text>
</comment>